<name>A0A9X6L327_BACTU</name>
<dbReference type="AlphaFoldDB" id="A0A9X6L327"/>
<keyword evidence="1" id="KW-1133">Transmembrane helix</keyword>
<accession>A0A9X6L327</accession>
<protein>
    <submittedName>
        <fullName evidence="2">Uncharacterized protein</fullName>
    </submittedName>
</protein>
<comment type="caution">
    <text evidence="2">The sequence shown here is derived from an EMBL/GenBank/DDBJ whole genome shotgun (WGS) entry which is preliminary data.</text>
</comment>
<organism evidence="2 3">
    <name type="scientific">Bacillus thuringiensis</name>
    <dbReference type="NCBI Taxonomy" id="1428"/>
    <lineage>
        <taxon>Bacteria</taxon>
        <taxon>Bacillati</taxon>
        <taxon>Bacillota</taxon>
        <taxon>Bacilli</taxon>
        <taxon>Bacillales</taxon>
        <taxon>Bacillaceae</taxon>
        <taxon>Bacillus</taxon>
        <taxon>Bacillus cereus group</taxon>
    </lineage>
</organism>
<proteinExistence type="predicted"/>
<dbReference type="EMBL" id="NFEN01000008">
    <property type="protein sequence ID" value="OUA32971.1"/>
    <property type="molecule type" value="Genomic_DNA"/>
</dbReference>
<evidence type="ECO:0000313" key="2">
    <source>
        <dbReference type="EMBL" id="OUA32971.1"/>
    </source>
</evidence>
<reference evidence="2 3" key="1">
    <citation type="submission" date="2016-10" db="EMBL/GenBank/DDBJ databases">
        <title>Comparative genomics of Bacillus thuringiensis reveals a path to pathogens against multiple invertebrate hosts.</title>
        <authorList>
            <person name="Zheng J."/>
            <person name="Gao Q."/>
            <person name="Liu H."/>
            <person name="Peng D."/>
            <person name="Ruan L."/>
            <person name="Sun M."/>
        </authorList>
    </citation>
    <scope>NUCLEOTIDE SEQUENCE [LARGE SCALE GENOMIC DNA]</scope>
    <source>
        <strain evidence="2">I13</strain>
    </source>
</reference>
<sequence length="61" mass="7471">MYCFFLKFYIISYSNFAHRKIPSIVNRLMCFLFTVYYKGIISYQGFFLFLLAALKHQINYY</sequence>
<feature type="transmembrane region" description="Helical" evidence="1">
    <location>
        <begin position="35"/>
        <end position="54"/>
    </location>
</feature>
<keyword evidence="1" id="KW-0812">Transmembrane</keyword>
<gene>
    <name evidence="2" type="ORF">BK775_00285</name>
</gene>
<evidence type="ECO:0000313" key="3">
    <source>
        <dbReference type="Proteomes" id="UP000195077"/>
    </source>
</evidence>
<evidence type="ECO:0000256" key="1">
    <source>
        <dbReference type="SAM" id="Phobius"/>
    </source>
</evidence>
<keyword evidence="1" id="KW-0472">Membrane</keyword>
<dbReference type="Proteomes" id="UP000195077">
    <property type="component" value="Unassembled WGS sequence"/>
</dbReference>